<dbReference type="AlphaFoldDB" id="A0AAT9HYS7"/>
<feature type="compositionally biased region" description="Polar residues" evidence="2">
    <location>
        <begin position="347"/>
        <end position="357"/>
    </location>
</feature>
<sequence length="364" mass="41968">MTGASSVTVVDRRVEVPVVVETRIPSAEAGDFTVRTTFYCTVTDACAVVRDGVTDLEALLLGQLRAVPGLTEDGSDLPVVDSDAVRERIDARLTAYHEMRPAPVSGLEARHGMVEVLTPAELAEDIAKLQEERRQRERDRVRQEWEQETALKRSLLETELELKREELRNTTARHRERNRQEEALEEEFGRQSLEKRISSFRHETSAEDQRQGLTRQFERDRYEREQLRQDAELIGSDPILADLQAWRQGDITAEELSRRLQADEERRAGLADRRRRTELEDDLTLRGFERDETRWKVEQDDRRKSSNSRPRWRRRRRCGRRTTAAGTWSTRRTYAPARPTGRRRSCASGTGRSSAGRNSPPGPH</sequence>
<evidence type="ECO:0000313" key="3">
    <source>
        <dbReference type="EMBL" id="BFO22385.1"/>
    </source>
</evidence>
<protein>
    <recommendedName>
        <fullName evidence="4">Band 7 domain-containing protein</fullName>
    </recommendedName>
</protein>
<name>A0AAT9HYS7_9ACTN</name>
<feature type="region of interest" description="Disordered" evidence="2">
    <location>
        <begin position="295"/>
        <end position="364"/>
    </location>
</feature>
<reference evidence="3" key="2">
    <citation type="submission" date="2024-07" db="EMBL/GenBank/DDBJ databases">
        <title>Streptomyces haneummycinica sp. nov., a new antibiotic-producing actinobacterium isolated from marine sediment.</title>
        <authorList>
            <person name="Uemura M."/>
            <person name="Hamada M."/>
            <person name="Hirano S."/>
            <person name="Kobayashi K."/>
            <person name="Ohshiro T."/>
            <person name="Kobayashi T."/>
            <person name="Terahara T."/>
        </authorList>
    </citation>
    <scope>NUCLEOTIDE SEQUENCE</scope>
    <source>
        <strain evidence="3">KM77-8</strain>
    </source>
</reference>
<keyword evidence="1" id="KW-0175">Coiled coil</keyword>
<gene>
    <name evidence="3" type="ORF">SHKM778_87730</name>
</gene>
<dbReference type="EMBL" id="AP035768">
    <property type="protein sequence ID" value="BFO22385.1"/>
    <property type="molecule type" value="Genomic_DNA"/>
</dbReference>
<accession>A0AAT9HYS7</accession>
<evidence type="ECO:0008006" key="4">
    <source>
        <dbReference type="Google" id="ProtNLM"/>
    </source>
</evidence>
<evidence type="ECO:0000256" key="2">
    <source>
        <dbReference type="SAM" id="MobiDB-lite"/>
    </source>
</evidence>
<feature type="compositionally biased region" description="Basic and acidic residues" evidence="2">
    <location>
        <begin position="295"/>
        <end position="304"/>
    </location>
</feature>
<feature type="region of interest" description="Disordered" evidence="2">
    <location>
        <begin position="199"/>
        <end position="218"/>
    </location>
</feature>
<evidence type="ECO:0000256" key="1">
    <source>
        <dbReference type="SAM" id="Coils"/>
    </source>
</evidence>
<feature type="coiled-coil region" evidence="1">
    <location>
        <begin position="126"/>
        <end position="187"/>
    </location>
</feature>
<proteinExistence type="predicted"/>
<feature type="compositionally biased region" description="Basic residues" evidence="2">
    <location>
        <begin position="310"/>
        <end position="320"/>
    </location>
</feature>
<organism evidence="3">
    <name type="scientific">Streptomyces haneummycinicus</name>
    <dbReference type="NCBI Taxonomy" id="3074435"/>
    <lineage>
        <taxon>Bacteria</taxon>
        <taxon>Bacillati</taxon>
        <taxon>Actinomycetota</taxon>
        <taxon>Actinomycetes</taxon>
        <taxon>Kitasatosporales</taxon>
        <taxon>Streptomycetaceae</taxon>
        <taxon>Streptomyces</taxon>
    </lineage>
</organism>
<reference evidence="3" key="1">
    <citation type="submission" date="2024-06" db="EMBL/GenBank/DDBJ databases">
        <authorList>
            <consortium name="consrtm"/>
            <person name="Uemura M."/>
            <person name="Terahara T."/>
        </authorList>
    </citation>
    <scope>NUCLEOTIDE SEQUENCE</scope>
    <source>
        <strain evidence="3">KM77-8</strain>
    </source>
</reference>